<gene>
    <name evidence="6" type="ORF">HNR07_005747</name>
</gene>
<reference evidence="6 7" key="1">
    <citation type="submission" date="2020-08" db="EMBL/GenBank/DDBJ databases">
        <title>Sequencing the genomes of 1000 actinobacteria strains.</title>
        <authorList>
            <person name="Klenk H.-P."/>
        </authorList>
    </citation>
    <scope>NUCLEOTIDE SEQUENCE [LARGE SCALE GENOMIC DNA]</scope>
    <source>
        <strain evidence="6 7">DSM 44598</strain>
    </source>
</reference>
<feature type="chain" id="PRO_5032572507" evidence="4">
    <location>
        <begin position="28"/>
        <end position="79"/>
    </location>
</feature>
<keyword evidence="7" id="KW-1185">Reference proteome</keyword>
<keyword evidence="2" id="KW-0130">Cell adhesion</keyword>
<proteinExistence type="predicted"/>
<evidence type="ECO:0000256" key="2">
    <source>
        <dbReference type="ARBA" id="ARBA00022889"/>
    </source>
</evidence>
<dbReference type="AlphaFoldDB" id="A0A840WC54"/>
<keyword evidence="1" id="KW-0964">Secreted</keyword>
<dbReference type="EMBL" id="JACHDO010000001">
    <property type="protein sequence ID" value="MBB5494610.1"/>
    <property type="molecule type" value="Genomic_DNA"/>
</dbReference>
<dbReference type="RefSeq" id="WP_017578787.1">
    <property type="nucleotide sequence ID" value="NZ_BAAAKM010000091.1"/>
</dbReference>
<dbReference type="PROSITE" id="PS51884">
    <property type="entry name" value="CHAPLIN"/>
    <property type="match status" value="1"/>
</dbReference>
<protein>
    <submittedName>
        <fullName evidence="6">Na+/H+-dicarboxylate symporter</fullName>
    </submittedName>
</protein>
<keyword evidence="4" id="KW-0732">Signal</keyword>
<evidence type="ECO:0000259" key="5">
    <source>
        <dbReference type="PROSITE" id="PS51884"/>
    </source>
</evidence>
<keyword evidence="3" id="KW-0034">Amyloid</keyword>
<feature type="signal peptide" evidence="4">
    <location>
        <begin position="1"/>
        <end position="27"/>
    </location>
</feature>
<keyword evidence="1" id="KW-0134">Cell wall</keyword>
<name>A0A840WC54_9ACTN</name>
<dbReference type="Pfam" id="PF03777">
    <property type="entry name" value="ChpA-C"/>
    <property type="match status" value="1"/>
</dbReference>
<sequence>MLKKALAATAIAAAAGSVLFAGAPAMANSNVFTSGNGSILGGNQIVADLDVPINVCGNAIAVLGVAGASCTNSDAKVLN</sequence>
<organism evidence="6 7">
    <name type="scientific">Nocardiopsis metallicus</name>
    <dbReference type="NCBI Taxonomy" id="179819"/>
    <lineage>
        <taxon>Bacteria</taxon>
        <taxon>Bacillati</taxon>
        <taxon>Actinomycetota</taxon>
        <taxon>Actinomycetes</taxon>
        <taxon>Streptosporangiales</taxon>
        <taxon>Nocardiopsidaceae</taxon>
        <taxon>Nocardiopsis</taxon>
    </lineage>
</organism>
<comment type="caution">
    <text evidence="6">The sequence shown here is derived from an EMBL/GenBank/DDBJ whole genome shotgun (WGS) entry which is preliminary data.</text>
</comment>
<dbReference type="Proteomes" id="UP000579647">
    <property type="component" value="Unassembled WGS sequence"/>
</dbReference>
<evidence type="ECO:0000256" key="4">
    <source>
        <dbReference type="SAM" id="SignalP"/>
    </source>
</evidence>
<evidence type="ECO:0000256" key="3">
    <source>
        <dbReference type="ARBA" id="ARBA00023087"/>
    </source>
</evidence>
<evidence type="ECO:0000313" key="7">
    <source>
        <dbReference type="Proteomes" id="UP000579647"/>
    </source>
</evidence>
<dbReference type="InterPro" id="IPR005528">
    <property type="entry name" value="ChpA-H"/>
</dbReference>
<evidence type="ECO:0000256" key="1">
    <source>
        <dbReference type="ARBA" id="ARBA00022512"/>
    </source>
</evidence>
<feature type="domain" description="Chaplin" evidence="5">
    <location>
        <begin position="36"/>
        <end position="76"/>
    </location>
</feature>
<accession>A0A840WC54</accession>
<evidence type="ECO:0000313" key="6">
    <source>
        <dbReference type="EMBL" id="MBB5494610.1"/>
    </source>
</evidence>
<dbReference type="GO" id="GO:0007155">
    <property type="term" value="P:cell adhesion"/>
    <property type="evidence" value="ECO:0007669"/>
    <property type="project" value="UniProtKB-KW"/>
</dbReference>